<evidence type="ECO:0000256" key="4">
    <source>
        <dbReference type="ARBA" id="ARBA00022597"/>
    </source>
</evidence>
<organism evidence="11 12">
    <name type="scientific">Arachnia propionica</name>
    <dbReference type="NCBI Taxonomy" id="1750"/>
    <lineage>
        <taxon>Bacteria</taxon>
        <taxon>Bacillati</taxon>
        <taxon>Actinomycetota</taxon>
        <taxon>Actinomycetes</taxon>
        <taxon>Propionibacteriales</taxon>
        <taxon>Propionibacteriaceae</taxon>
        <taxon>Arachnia</taxon>
    </lineage>
</organism>
<sequence length="509" mass="56113">MSDDCIVEMRDIKVQFPGVLALKGVNFDLRPGEVHALMGENGAGKSTLMKVLAGVYTNYEGTITYKGEQVVSRSIQEQRERGVSIIFQEMELLPNLTVAENIFLGRQPTGWAGSIDWTAMNRQARKLLDSVNTSISERELVSSLSVGQMQMVEIAKALSFSADVIIMDEPTAALTGKEVDALFDNIRDLRAKGVAICYISHRLEEIKRIADRVTVFRDGANVGTRPTGELSIDEMVTMMVGREMDDYYPKVETTAGDVLLELRDIRRGDVLKGVSFAARAGEITGLYGLMGAGRTELMRVAFGADRCDSGEILVAGEPVRIRNPMDAKRRGIALLTEDRKQQGLILDFDINANITLANFASAMGRFGFDLRKENEHNQELAESVRVKTPSLKQKARFLSGGNQQKVVLAKWLNTDSEVFIFDEPTRGIDVGAKAEIYRIMNRLKQDGKAVVVVSSELTECMGISDRIYVMHEGSMTALIEGDEMRDLSEEVVVAYATGARTGKTTGEEA</sequence>
<dbReference type="Proteomes" id="UP000273044">
    <property type="component" value="Chromosome"/>
</dbReference>
<dbReference type="InterPro" id="IPR003439">
    <property type="entry name" value="ABC_transporter-like_ATP-bd"/>
</dbReference>
<keyword evidence="2" id="KW-0813">Transport</keyword>
<dbReference type="InterPro" id="IPR050107">
    <property type="entry name" value="ABC_carbohydrate_import_ATPase"/>
</dbReference>
<name>A0A3S5ESH2_9ACTN</name>
<dbReference type="EMBL" id="LR134406">
    <property type="protein sequence ID" value="VEH68914.1"/>
    <property type="molecule type" value="Genomic_DNA"/>
</dbReference>
<reference evidence="11 12" key="1">
    <citation type="submission" date="2018-12" db="EMBL/GenBank/DDBJ databases">
        <authorList>
            <consortium name="Pathogen Informatics"/>
        </authorList>
    </citation>
    <scope>NUCLEOTIDE SEQUENCE [LARGE SCALE GENOMIC DNA]</scope>
    <source>
        <strain evidence="11 12">NCTC12967</strain>
    </source>
</reference>
<dbReference type="CDD" id="cd03216">
    <property type="entry name" value="ABC_Carb_Monos_I"/>
    <property type="match status" value="1"/>
</dbReference>
<comment type="subcellular location">
    <subcellularLocation>
        <location evidence="1">Cell membrane</location>
        <topology evidence="1">Peripheral membrane protein</topology>
    </subcellularLocation>
</comment>
<evidence type="ECO:0000256" key="3">
    <source>
        <dbReference type="ARBA" id="ARBA00022475"/>
    </source>
</evidence>
<protein>
    <submittedName>
        <fullName evidence="11">Ribose import ATP-binding protein RbsA</fullName>
        <ecNumber evidence="11">3.6.3.17</ecNumber>
    </submittedName>
</protein>
<dbReference type="InterPro" id="IPR003593">
    <property type="entry name" value="AAA+_ATPase"/>
</dbReference>
<keyword evidence="9" id="KW-0472">Membrane</keyword>
<dbReference type="Pfam" id="PF00005">
    <property type="entry name" value="ABC_tran"/>
    <property type="match status" value="2"/>
</dbReference>
<accession>A0A3S5ESH2</accession>
<dbReference type="InterPro" id="IPR027417">
    <property type="entry name" value="P-loop_NTPase"/>
</dbReference>
<gene>
    <name evidence="11" type="primary">rbsA_1</name>
    <name evidence="11" type="ORF">NCTC12967_00176</name>
</gene>
<dbReference type="GO" id="GO:0005886">
    <property type="term" value="C:plasma membrane"/>
    <property type="evidence" value="ECO:0007669"/>
    <property type="project" value="UniProtKB-SubCell"/>
</dbReference>
<dbReference type="FunFam" id="3.40.50.300:FF:000127">
    <property type="entry name" value="Ribose import ATP-binding protein RbsA"/>
    <property type="match status" value="1"/>
</dbReference>
<dbReference type="RefSeq" id="WP_061787371.1">
    <property type="nucleotide sequence ID" value="NZ_LR134406.1"/>
</dbReference>
<dbReference type="SMART" id="SM00382">
    <property type="entry name" value="AAA"/>
    <property type="match status" value="2"/>
</dbReference>
<dbReference type="PANTHER" id="PTHR43790">
    <property type="entry name" value="CARBOHYDRATE TRANSPORT ATP-BINDING PROTEIN MG119-RELATED"/>
    <property type="match status" value="1"/>
</dbReference>
<dbReference type="EC" id="3.6.3.17" evidence="11"/>
<evidence type="ECO:0000313" key="11">
    <source>
        <dbReference type="EMBL" id="VEH68914.1"/>
    </source>
</evidence>
<keyword evidence="12" id="KW-1185">Reference proteome</keyword>
<keyword evidence="7 11" id="KW-0067">ATP-binding</keyword>
<evidence type="ECO:0000256" key="2">
    <source>
        <dbReference type="ARBA" id="ARBA00022448"/>
    </source>
</evidence>
<keyword evidence="5" id="KW-0677">Repeat</keyword>
<dbReference type="PANTHER" id="PTHR43790:SF3">
    <property type="entry name" value="D-ALLOSE IMPORT ATP-BINDING PROTEIN ALSA-RELATED"/>
    <property type="match status" value="1"/>
</dbReference>
<dbReference type="GO" id="GO:0005524">
    <property type="term" value="F:ATP binding"/>
    <property type="evidence" value="ECO:0007669"/>
    <property type="project" value="UniProtKB-KW"/>
</dbReference>
<feature type="domain" description="ABC transporter" evidence="10">
    <location>
        <begin position="253"/>
        <end position="497"/>
    </location>
</feature>
<evidence type="ECO:0000256" key="5">
    <source>
        <dbReference type="ARBA" id="ARBA00022737"/>
    </source>
</evidence>
<evidence type="ECO:0000256" key="9">
    <source>
        <dbReference type="ARBA" id="ARBA00023136"/>
    </source>
</evidence>
<keyword evidence="6" id="KW-0547">Nucleotide-binding</keyword>
<dbReference type="PROSITE" id="PS50893">
    <property type="entry name" value="ABC_TRANSPORTER_2"/>
    <property type="match status" value="2"/>
</dbReference>
<dbReference type="AlphaFoldDB" id="A0A3S5ESH2"/>
<feature type="domain" description="ABC transporter" evidence="10">
    <location>
        <begin position="7"/>
        <end position="243"/>
    </location>
</feature>
<keyword evidence="3" id="KW-1003">Cell membrane</keyword>
<dbReference type="GO" id="GO:0016887">
    <property type="term" value="F:ATP hydrolysis activity"/>
    <property type="evidence" value="ECO:0007669"/>
    <property type="project" value="InterPro"/>
</dbReference>
<keyword evidence="8" id="KW-1278">Translocase</keyword>
<dbReference type="SUPFAM" id="SSF52540">
    <property type="entry name" value="P-loop containing nucleoside triphosphate hydrolases"/>
    <property type="match status" value="2"/>
</dbReference>
<evidence type="ECO:0000259" key="10">
    <source>
        <dbReference type="PROSITE" id="PS50893"/>
    </source>
</evidence>
<dbReference type="Gene3D" id="3.40.50.300">
    <property type="entry name" value="P-loop containing nucleotide triphosphate hydrolases"/>
    <property type="match status" value="2"/>
</dbReference>
<evidence type="ECO:0000256" key="7">
    <source>
        <dbReference type="ARBA" id="ARBA00022840"/>
    </source>
</evidence>
<evidence type="ECO:0000313" key="12">
    <source>
        <dbReference type="Proteomes" id="UP000273044"/>
    </source>
</evidence>
<keyword evidence="4" id="KW-0762">Sugar transport</keyword>
<evidence type="ECO:0000256" key="8">
    <source>
        <dbReference type="ARBA" id="ARBA00022967"/>
    </source>
</evidence>
<dbReference type="InterPro" id="IPR017871">
    <property type="entry name" value="ABC_transporter-like_CS"/>
</dbReference>
<evidence type="ECO:0000256" key="6">
    <source>
        <dbReference type="ARBA" id="ARBA00022741"/>
    </source>
</evidence>
<proteinExistence type="predicted"/>
<dbReference type="PROSITE" id="PS00211">
    <property type="entry name" value="ABC_TRANSPORTER_1"/>
    <property type="match status" value="2"/>
</dbReference>
<dbReference type="CDD" id="cd03215">
    <property type="entry name" value="ABC_Carb_Monos_II"/>
    <property type="match status" value="1"/>
</dbReference>
<evidence type="ECO:0000256" key="1">
    <source>
        <dbReference type="ARBA" id="ARBA00004202"/>
    </source>
</evidence>
<dbReference type="GeneID" id="64405679"/>
<keyword evidence="11" id="KW-0378">Hydrolase</keyword>